<proteinExistence type="predicted"/>
<evidence type="ECO:0000313" key="2">
    <source>
        <dbReference type="Proteomes" id="UP000198508"/>
    </source>
</evidence>
<name>A0A1I0DV67_9FIRM</name>
<organism evidence="1 2">
    <name type="scientific">Enterocloster lavalensis</name>
    <dbReference type="NCBI Taxonomy" id="460384"/>
    <lineage>
        <taxon>Bacteria</taxon>
        <taxon>Bacillati</taxon>
        <taxon>Bacillota</taxon>
        <taxon>Clostridia</taxon>
        <taxon>Lachnospirales</taxon>
        <taxon>Lachnospiraceae</taxon>
        <taxon>Enterocloster</taxon>
    </lineage>
</organism>
<dbReference type="Gene3D" id="3.40.50.1820">
    <property type="entry name" value="alpha/beta hydrolase"/>
    <property type="match status" value="1"/>
</dbReference>
<dbReference type="InterPro" id="IPR050228">
    <property type="entry name" value="Carboxylesterase_BioH"/>
</dbReference>
<dbReference type="EMBL" id="FOIM01000005">
    <property type="protein sequence ID" value="SET36141.1"/>
    <property type="molecule type" value="Genomic_DNA"/>
</dbReference>
<protein>
    <submittedName>
        <fullName evidence="1">Uncharacterized protein</fullName>
    </submittedName>
</protein>
<dbReference type="PANTHER" id="PTHR43194:SF5">
    <property type="entry name" value="PIMELOYL-[ACYL-CARRIER PROTEIN] METHYL ESTER ESTERASE"/>
    <property type="match status" value="1"/>
</dbReference>
<dbReference type="STRING" id="460384.SAMN05216313_10572"/>
<dbReference type="RefSeq" id="WP_092361647.1">
    <property type="nucleotide sequence ID" value="NZ_DAINWJ010000144.1"/>
</dbReference>
<dbReference type="AlphaFoldDB" id="A0A1I0DV67"/>
<dbReference type="Proteomes" id="UP000198508">
    <property type="component" value="Unassembled WGS sequence"/>
</dbReference>
<dbReference type="GeneID" id="93276416"/>
<reference evidence="2" key="1">
    <citation type="submission" date="2016-10" db="EMBL/GenBank/DDBJ databases">
        <authorList>
            <person name="Varghese N."/>
            <person name="Submissions S."/>
        </authorList>
    </citation>
    <scope>NUCLEOTIDE SEQUENCE [LARGE SCALE GENOMIC DNA]</scope>
    <source>
        <strain evidence="2">NLAE-zl-G277</strain>
    </source>
</reference>
<dbReference type="CDD" id="cd12808">
    <property type="entry name" value="Esterase_713_like-1"/>
    <property type="match status" value="1"/>
</dbReference>
<dbReference type="InterPro" id="IPR029058">
    <property type="entry name" value="AB_hydrolase_fold"/>
</dbReference>
<sequence>MSLYDCSKKLASGIRLQDMGSFHVGGEDVEICGRPAKEIDVNGKCGRRIVVDPNGIRRAGQMYAQYFIPETVKGRCPLLLWHGGGMTGKAFETTPDGRPGWLNYFIRCGWKTYLADAVERGRSGWCPEAEEFKESPTLFNYTYVFERFRLGASYAKGELFENSRFPINSFRQYAMQFVPRWTESSELTVKAYCRLLERTGPSVIVAHSQGATLAFEVMEKRPELVKALIAVEPYGAGRNGRFGESVNVPVLWVFGDYTDLHPAWKEAREVAREYCGRFCRAGGDGQILDLPEMGIRGNSHMLMMEYNNFEIADLLQDWLIGHGLTVI</sequence>
<dbReference type="PANTHER" id="PTHR43194">
    <property type="entry name" value="HYDROLASE ALPHA/BETA FOLD FAMILY"/>
    <property type="match status" value="1"/>
</dbReference>
<dbReference type="SUPFAM" id="SSF53474">
    <property type="entry name" value="alpha/beta-Hydrolases"/>
    <property type="match status" value="1"/>
</dbReference>
<evidence type="ECO:0000313" key="1">
    <source>
        <dbReference type="EMBL" id="SET36141.1"/>
    </source>
</evidence>
<accession>A0A1I0DV67</accession>
<gene>
    <name evidence="1" type="ORF">SAMN05216313_10572</name>
</gene>
<keyword evidence="2" id="KW-1185">Reference proteome</keyword>